<protein>
    <submittedName>
        <fullName evidence="19">YDR530Cp-like protein</fullName>
    </submittedName>
</protein>
<keyword evidence="8" id="KW-0547">Nucleotide-binding</keyword>
<dbReference type="FunFam" id="3.30.428.70:FF:000001">
    <property type="entry name" value="APA1p AP4A phosphorylase"/>
    <property type="match status" value="1"/>
</dbReference>
<dbReference type="GO" id="GO:0008796">
    <property type="term" value="F:bis(5'-nucleosyl)-tetraphosphatase activity"/>
    <property type="evidence" value="ECO:0007669"/>
    <property type="project" value="UniProtKB-ARBA"/>
</dbReference>
<name>B5VH49_YEAS6</name>
<dbReference type="Pfam" id="PF19327">
    <property type="entry name" value="Ap4A_phos_N"/>
    <property type="match status" value="1"/>
</dbReference>
<keyword evidence="5" id="KW-0963">Cytoplasm</keyword>
<gene>
    <name evidence="19" type="ORF">AWRI1631_47410</name>
</gene>
<dbReference type="AlphaFoldDB" id="B5VH49"/>
<evidence type="ECO:0000256" key="1">
    <source>
        <dbReference type="ARBA" id="ARBA00001968"/>
    </source>
</evidence>
<dbReference type="InterPro" id="IPR053364">
    <property type="entry name" value="Fork-head_TF_regulator"/>
</dbReference>
<sequence>MIEENLKQKIHDKFVAAKKNGHLKVTHAESKKLKDPQTTTQYWVTFAPSLALKPDANKNSDSKAEDPFANPDEELVVTEDLNGDGEYKLLLNKFPVVPEHSLLVTSEFKDQRSALTPSDLMTAYNVLCSLQGDKDDDVTCERYLVFYNCGPHSGSSQDHKHLQIMQMPEKFIPFQDVLCNGKDHFLPTFNAEPLQDDKVSFAHFVLPLPESSDQVDEDLLAMCYVSLMQRALTFFQDWTNESPELTKSYNVLLTKKWICVVPRSHAKSGPPLMLNINSTGYCGMILVKDREKLENLTEDPHLVDKSLLQCGFPNTAGQKPTEYHYLGLLAICTLSIDV</sequence>
<feature type="binding site" evidence="16">
    <location>
        <begin position="154"/>
        <end position="157"/>
    </location>
    <ligand>
        <name>substrate</name>
    </ligand>
</feature>
<keyword evidence="7" id="KW-0548">Nucleotidyltransferase</keyword>
<dbReference type="InterPro" id="IPR019200">
    <property type="entry name" value="ATP_adenylylTrfase_C"/>
</dbReference>
<feature type="domain" description="ATP adenylyltransferase C-terminal" evidence="17">
    <location>
        <begin position="198"/>
        <end position="313"/>
    </location>
</feature>
<accession>B5VH49</accession>
<keyword evidence="6" id="KW-0808">Transferase</keyword>
<dbReference type="InterPro" id="IPR045759">
    <property type="entry name" value="Ap4A_phos1/2_N"/>
</dbReference>
<dbReference type="PIRSF" id="PIRSF000846">
    <property type="entry name" value="ATP_adenylyltr"/>
    <property type="match status" value="1"/>
</dbReference>
<dbReference type="PANTHER" id="PTHR42746">
    <property type="entry name" value="DIADENOSINE 5',5'''-P1,P4-TETRAPHOSPHATE PHOSPHORYLASE"/>
    <property type="match status" value="1"/>
</dbReference>
<evidence type="ECO:0000256" key="9">
    <source>
        <dbReference type="ARBA" id="ARBA00022801"/>
    </source>
</evidence>
<dbReference type="Pfam" id="PF09830">
    <property type="entry name" value="ATP_transf"/>
    <property type="match status" value="1"/>
</dbReference>
<keyword evidence="10" id="KW-0067">ATP-binding</keyword>
<evidence type="ECO:0000259" key="17">
    <source>
        <dbReference type="Pfam" id="PF09830"/>
    </source>
</evidence>
<dbReference type="SUPFAM" id="SSF54197">
    <property type="entry name" value="HIT-like"/>
    <property type="match status" value="1"/>
</dbReference>
<evidence type="ECO:0000256" key="11">
    <source>
        <dbReference type="ARBA" id="ARBA00023242"/>
    </source>
</evidence>
<comment type="subunit">
    <text evidence="4">Monomer.</text>
</comment>
<dbReference type="OrthoDB" id="10267950at2759"/>
<evidence type="ECO:0000259" key="18">
    <source>
        <dbReference type="Pfam" id="PF19327"/>
    </source>
</evidence>
<comment type="cofactor">
    <cofactor evidence="1">
        <name>a divalent metal cation</name>
        <dbReference type="ChEBI" id="CHEBI:60240"/>
    </cofactor>
</comment>
<evidence type="ECO:0000313" key="19">
    <source>
        <dbReference type="EMBL" id="EDZ72744.1"/>
    </source>
</evidence>
<dbReference type="GO" id="GO:0003877">
    <property type="term" value="F:ATP:ADP adenylyltransferase activity"/>
    <property type="evidence" value="ECO:0007669"/>
    <property type="project" value="UniProtKB-EC"/>
</dbReference>
<organism evidence="19 20">
    <name type="scientific">Saccharomyces cerevisiae (strain AWRI1631)</name>
    <name type="common">Baker's yeast</name>
    <dbReference type="NCBI Taxonomy" id="545124"/>
    <lineage>
        <taxon>Eukaryota</taxon>
        <taxon>Fungi</taxon>
        <taxon>Dikarya</taxon>
        <taxon>Ascomycota</taxon>
        <taxon>Saccharomycotina</taxon>
        <taxon>Saccharomycetes</taxon>
        <taxon>Saccharomycetales</taxon>
        <taxon>Saccharomycetaceae</taxon>
        <taxon>Saccharomyces</taxon>
    </lineage>
</organism>
<comment type="catalytic activity">
    <reaction evidence="13">
        <text>sulfate + ADP + H(+) = adenosine 5'-phosphosulfate + phosphate</text>
        <dbReference type="Rhea" id="RHEA:16529"/>
        <dbReference type="ChEBI" id="CHEBI:15378"/>
        <dbReference type="ChEBI" id="CHEBI:16189"/>
        <dbReference type="ChEBI" id="CHEBI:43474"/>
        <dbReference type="ChEBI" id="CHEBI:58243"/>
        <dbReference type="ChEBI" id="CHEBI:456216"/>
        <dbReference type="EC" id="2.7.7.5"/>
    </reaction>
</comment>
<feature type="binding site" evidence="16">
    <location>
        <position position="53"/>
    </location>
    <ligand>
        <name>substrate</name>
    </ligand>
</feature>
<feature type="domain" description="Ap4A phosphorylase 1/2 N-terminal" evidence="18">
    <location>
        <begin position="4"/>
        <end position="169"/>
    </location>
</feature>
<evidence type="ECO:0000256" key="5">
    <source>
        <dbReference type="ARBA" id="ARBA00022490"/>
    </source>
</evidence>
<evidence type="ECO:0000256" key="8">
    <source>
        <dbReference type="ARBA" id="ARBA00022741"/>
    </source>
</evidence>
<comment type="catalytic activity">
    <reaction evidence="12">
        <text>ADP + ATP + H(+) = P(1),P(4)-bis(5'-adenosyl) tetraphosphate + phosphate</text>
        <dbReference type="Rhea" id="RHEA:16577"/>
        <dbReference type="ChEBI" id="CHEBI:15378"/>
        <dbReference type="ChEBI" id="CHEBI:30616"/>
        <dbReference type="ChEBI" id="CHEBI:43474"/>
        <dbReference type="ChEBI" id="CHEBI:58141"/>
        <dbReference type="ChEBI" id="CHEBI:456216"/>
        <dbReference type="EC" id="2.7.7.53"/>
    </reaction>
</comment>
<evidence type="ECO:0000256" key="7">
    <source>
        <dbReference type="ARBA" id="ARBA00022695"/>
    </source>
</evidence>
<evidence type="ECO:0000256" key="10">
    <source>
        <dbReference type="ARBA" id="ARBA00022840"/>
    </source>
</evidence>
<dbReference type="GO" id="GO:0009165">
    <property type="term" value="P:nucleotide biosynthetic process"/>
    <property type="evidence" value="ECO:0007669"/>
    <property type="project" value="TreeGrafter"/>
</dbReference>
<evidence type="ECO:0000256" key="16">
    <source>
        <dbReference type="PIRSR" id="PIRSR000846-2"/>
    </source>
</evidence>
<dbReference type="GO" id="GO:0005524">
    <property type="term" value="F:ATP binding"/>
    <property type="evidence" value="ECO:0007669"/>
    <property type="project" value="UniProtKB-KW"/>
</dbReference>
<dbReference type="InterPro" id="IPR009163">
    <property type="entry name" value="Ap4A_phos1/2"/>
</dbReference>
<feature type="binding site" evidence="16">
    <location>
        <position position="284"/>
    </location>
    <ligand>
        <name>substrate</name>
    </ligand>
</feature>
<dbReference type="Gene3D" id="3.30.428.70">
    <property type="match status" value="1"/>
</dbReference>
<evidence type="ECO:0000256" key="6">
    <source>
        <dbReference type="ARBA" id="ARBA00022679"/>
    </source>
</evidence>
<proteinExistence type="inferred from homology"/>
<keyword evidence="11" id="KW-0539">Nucleus</keyword>
<comment type="subcellular location">
    <subcellularLocation>
        <location evidence="3">Cytoplasm</location>
    </subcellularLocation>
    <subcellularLocation>
        <location evidence="2">Nucleus</location>
    </subcellularLocation>
</comment>
<dbReference type="GO" id="GO:0004780">
    <property type="term" value="F:sulfate adenylyltransferase (ADP) activity"/>
    <property type="evidence" value="ECO:0007669"/>
    <property type="project" value="UniProtKB-EC"/>
</dbReference>
<evidence type="ECO:0000313" key="20">
    <source>
        <dbReference type="Proteomes" id="UP000008988"/>
    </source>
</evidence>
<feature type="binding site" evidence="16">
    <location>
        <position position="163"/>
    </location>
    <ligand>
        <name>substrate</name>
    </ligand>
</feature>
<dbReference type="GO" id="GO:0009164">
    <property type="term" value="P:nucleoside catabolic process"/>
    <property type="evidence" value="ECO:0007669"/>
    <property type="project" value="TreeGrafter"/>
</dbReference>
<dbReference type="GO" id="GO:0005634">
    <property type="term" value="C:nucleus"/>
    <property type="evidence" value="ECO:0007669"/>
    <property type="project" value="UniProtKB-SubCell"/>
</dbReference>
<evidence type="ECO:0000256" key="4">
    <source>
        <dbReference type="ARBA" id="ARBA00011245"/>
    </source>
</evidence>
<dbReference type="GO" id="GO:0005737">
    <property type="term" value="C:cytoplasm"/>
    <property type="evidence" value="ECO:0007669"/>
    <property type="project" value="UniProtKB-SubCell"/>
</dbReference>
<evidence type="ECO:0000256" key="3">
    <source>
        <dbReference type="ARBA" id="ARBA00004496"/>
    </source>
</evidence>
<feature type="binding site" evidence="16">
    <location>
        <position position="288"/>
    </location>
    <ligand>
        <name>substrate</name>
    </ligand>
</feature>
<feature type="active site" description="Nucleophile" evidence="15">
    <location>
        <position position="161"/>
    </location>
</feature>
<evidence type="ECO:0000256" key="12">
    <source>
        <dbReference type="ARBA" id="ARBA00050267"/>
    </source>
</evidence>
<dbReference type="InterPro" id="IPR043171">
    <property type="entry name" value="Ap4A_phos1/2-like"/>
</dbReference>
<dbReference type="Proteomes" id="UP000008988">
    <property type="component" value="Unassembled WGS sequence"/>
</dbReference>
<evidence type="ECO:0000256" key="15">
    <source>
        <dbReference type="PIRSR" id="PIRSR000846-1"/>
    </source>
</evidence>
<keyword evidence="9" id="KW-0378">Hydrolase</keyword>
<feature type="binding site" evidence="16">
    <location>
        <begin position="277"/>
        <end position="279"/>
    </location>
    <ligand>
        <name>substrate</name>
    </ligand>
</feature>
<evidence type="ECO:0000256" key="14">
    <source>
        <dbReference type="ARBA" id="ARBA00061129"/>
    </source>
</evidence>
<dbReference type="EMBL" id="ABSV01000608">
    <property type="protein sequence ID" value="EDZ72744.1"/>
    <property type="molecule type" value="Genomic_DNA"/>
</dbReference>
<feature type="binding site" evidence="16">
    <location>
        <begin position="92"/>
        <end position="93"/>
    </location>
    <ligand>
        <name>substrate</name>
    </ligand>
</feature>
<comment type="similarity">
    <text evidence="14">Belongs to the ATP adenylyltransferase family.</text>
</comment>
<dbReference type="InterPro" id="IPR036265">
    <property type="entry name" value="HIT-like_sf"/>
</dbReference>
<evidence type="ECO:0000256" key="13">
    <source>
        <dbReference type="ARBA" id="ARBA00050541"/>
    </source>
</evidence>
<evidence type="ECO:0000256" key="2">
    <source>
        <dbReference type="ARBA" id="ARBA00004123"/>
    </source>
</evidence>
<reference evidence="19 20" key="1">
    <citation type="journal article" date="2008" name="FEMS Yeast Res.">
        <title>Comparative genome analysis of a Saccharomyces cerevisiae wine strain.</title>
        <authorList>
            <person name="Borneman A.R."/>
            <person name="Forgan A.H."/>
            <person name="Pretorius I.S."/>
            <person name="Chambers P.J."/>
        </authorList>
    </citation>
    <scope>NUCLEOTIDE SEQUENCE [LARGE SCALE GENOMIC DNA]</scope>
    <source>
        <strain evidence="19 20">AWRI1631</strain>
    </source>
</reference>
<feature type="binding site" evidence="16">
    <location>
        <position position="148"/>
    </location>
    <ligand>
        <name>substrate</name>
    </ligand>
</feature>
<comment type="caution">
    <text evidence="19">The sequence shown here is derived from an EMBL/GenBank/DDBJ whole genome shotgun (WGS) entry which is preliminary data.</text>
</comment>
<dbReference type="PANTHER" id="PTHR42746:SF2">
    <property type="entry name" value="DIADENOSINE 5',5'''-P1,P4-TETRAPHOSPHATE PHOSPHORYLASE 2-RELATED"/>
    <property type="match status" value="1"/>
</dbReference>